<dbReference type="Pfam" id="PF09580">
    <property type="entry name" value="Spore_YhcN_YlaJ"/>
    <property type="match status" value="2"/>
</dbReference>
<evidence type="ECO:0000313" key="3">
    <source>
        <dbReference type="EMBL" id="MBB6679792.1"/>
    </source>
</evidence>
<dbReference type="RefSeq" id="WP_185181048.1">
    <property type="nucleotide sequence ID" value="NZ_CBCSEP010000032.1"/>
</dbReference>
<feature type="region of interest" description="Disordered" evidence="1">
    <location>
        <begin position="282"/>
        <end position="313"/>
    </location>
</feature>
<evidence type="ECO:0000256" key="1">
    <source>
        <dbReference type="SAM" id="MobiDB-lite"/>
    </source>
</evidence>
<feature type="compositionally biased region" description="Low complexity" evidence="1">
    <location>
        <begin position="115"/>
        <end position="126"/>
    </location>
</feature>
<name>A0A841TFK0_9BACL</name>
<feature type="signal peptide" evidence="2">
    <location>
        <begin position="1"/>
        <end position="23"/>
    </location>
</feature>
<comment type="caution">
    <text evidence="3">The sequence shown here is derived from an EMBL/GenBank/DDBJ whole genome shotgun (WGS) entry which is preliminary data.</text>
</comment>
<keyword evidence="2" id="KW-0732">Signal</keyword>
<dbReference type="EMBL" id="JACJVN010000110">
    <property type="protein sequence ID" value="MBB6679792.1"/>
    <property type="molecule type" value="Genomic_DNA"/>
</dbReference>
<feature type="region of interest" description="Disordered" evidence="1">
    <location>
        <begin position="115"/>
        <end position="143"/>
    </location>
</feature>
<accession>A0A841TFK0</accession>
<organism evidence="3 4">
    <name type="scientific">Cohnella lubricantis</name>
    <dbReference type="NCBI Taxonomy" id="2163172"/>
    <lineage>
        <taxon>Bacteria</taxon>
        <taxon>Bacillati</taxon>
        <taxon>Bacillota</taxon>
        <taxon>Bacilli</taxon>
        <taxon>Bacillales</taxon>
        <taxon>Paenibacillaceae</taxon>
        <taxon>Cohnella</taxon>
    </lineage>
</organism>
<proteinExistence type="predicted"/>
<feature type="chain" id="PRO_5032953616" evidence="2">
    <location>
        <begin position="24"/>
        <end position="313"/>
    </location>
</feature>
<sequence>MRKGAAASSIVLSTALALTGCMANQGDLGNKNIRPNSYRAQNTRFAQDGLNETNRINGRQQMNNNIAGLHQNANLELSQDIADRLSSLPEIKSAYVALTNNNAYVAVVEDRNGNGSNNAGNGANGSVTPYSTGATPRDDGSTNPNVFRSHYSADGLHYYHKDQISSIPQTGMHTRSKDGVRGLSAAGDNDVNGNGISNGNANGNFGNGTTATDDIADDLKSKVADIVKGMNPAIDNVYVSANADFYGRMQNFSADVAAGHPIQAMITQFNALVERIFPENAGTGTTNGRTDKIAPHYYAPTTNARPSGAGTTH</sequence>
<gene>
    <name evidence="3" type="ORF">H4Q31_21135</name>
</gene>
<dbReference type="Proteomes" id="UP000574133">
    <property type="component" value="Unassembled WGS sequence"/>
</dbReference>
<keyword evidence="3" id="KW-0449">Lipoprotein</keyword>
<evidence type="ECO:0000256" key="2">
    <source>
        <dbReference type="SAM" id="SignalP"/>
    </source>
</evidence>
<keyword evidence="4" id="KW-1185">Reference proteome</keyword>
<dbReference type="PROSITE" id="PS51257">
    <property type="entry name" value="PROKAR_LIPOPROTEIN"/>
    <property type="match status" value="1"/>
</dbReference>
<dbReference type="AlphaFoldDB" id="A0A841TFK0"/>
<dbReference type="InterPro" id="IPR019076">
    <property type="entry name" value="Spore_lipoprot_YhcN/YlaJ-like"/>
</dbReference>
<protein>
    <submittedName>
        <fullName evidence="3">YhcN/YlaJ family sporulation lipoprotein</fullName>
    </submittedName>
</protein>
<reference evidence="3 4" key="1">
    <citation type="submission" date="2020-08" db="EMBL/GenBank/DDBJ databases">
        <title>Cohnella phylogeny.</title>
        <authorList>
            <person name="Dunlap C."/>
        </authorList>
    </citation>
    <scope>NUCLEOTIDE SEQUENCE [LARGE SCALE GENOMIC DNA]</scope>
    <source>
        <strain evidence="3 4">DSM 103658</strain>
    </source>
</reference>
<evidence type="ECO:0000313" key="4">
    <source>
        <dbReference type="Proteomes" id="UP000574133"/>
    </source>
</evidence>
<feature type="compositionally biased region" description="Polar residues" evidence="1">
    <location>
        <begin position="300"/>
        <end position="313"/>
    </location>
</feature>